<keyword evidence="2" id="KW-0121">Carboxypeptidase</keyword>
<organism evidence="2 3">
    <name type="scientific">Candidatus Methanofastidiosum methylothiophilum</name>
    <dbReference type="NCBI Taxonomy" id="1705564"/>
    <lineage>
        <taxon>Archaea</taxon>
        <taxon>Methanobacteriati</taxon>
        <taxon>Methanobacteriota</taxon>
        <taxon>Stenosarchaea group</taxon>
        <taxon>Candidatus Methanofastidiosia</taxon>
        <taxon>Candidatus Methanofastidiosales</taxon>
        <taxon>Candidatus Methanofastidiosaceae</taxon>
        <taxon>Candidatus Methanofastidiosum</taxon>
    </lineage>
</organism>
<dbReference type="Proteomes" id="UP000075398">
    <property type="component" value="Unassembled WGS sequence"/>
</dbReference>
<keyword evidence="2" id="KW-0645">Protease</keyword>
<dbReference type="InterPro" id="IPR012338">
    <property type="entry name" value="Beta-lactam/transpept-like"/>
</dbReference>
<dbReference type="PANTHER" id="PTHR43283">
    <property type="entry name" value="BETA-LACTAMASE-RELATED"/>
    <property type="match status" value="1"/>
</dbReference>
<accession>A0A150IZ53</accession>
<comment type="caution">
    <text evidence="2">The sequence shown here is derived from an EMBL/GenBank/DDBJ whole genome shotgun (WGS) entry which is preliminary data.</text>
</comment>
<dbReference type="PANTHER" id="PTHR43283:SF7">
    <property type="entry name" value="BETA-LACTAMASE-RELATED DOMAIN-CONTAINING PROTEIN"/>
    <property type="match status" value="1"/>
</dbReference>
<dbReference type="InterPro" id="IPR001466">
    <property type="entry name" value="Beta-lactam-related"/>
</dbReference>
<dbReference type="InterPro" id="IPR050789">
    <property type="entry name" value="Diverse_Enzym_Activities"/>
</dbReference>
<dbReference type="EMBL" id="LNGC01000077">
    <property type="protein sequence ID" value="KYC50257.1"/>
    <property type="molecule type" value="Genomic_DNA"/>
</dbReference>
<feature type="domain" description="Beta-lactamase-related" evidence="1">
    <location>
        <begin position="92"/>
        <end position="366"/>
    </location>
</feature>
<dbReference type="GO" id="GO:0004180">
    <property type="term" value="F:carboxypeptidase activity"/>
    <property type="evidence" value="ECO:0007669"/>
    <property type="project" value="UniProtKB-KW"/>
</dbReference>
<proteinExistence type="predicted"/>
<dbReference type="PATRIC" id="fig|1705409.3.peg.1555"/>
<sequence length="399" mass="46544">MYKKKQKLIILVFVVISFIIISYSNTTLGRVLRYGPANVNHYKAFPYSEFFNEEPLFKFGENNLESVVKSRFAEAKYGNKVVGDLDQFLEKTDTTSFIVIYKDNIIFERYYNGYTRESTVTSFSVAKSFVSALIGIAIEEGYIKSLNDPITDYLPELKERDIRFSEIKIIDLLHMSSGLGYKEPPDDIHTYYAPDLRKLALEKIKIEENPGENFLYNNYNPLLLGMIIERATNSSVSEYMEEKIWKQTGMEFKGSWSVDANNFEKMESGINCKAIDFAKFGRLYLRKGNWNGKQLIPSGWIVASTAPYFPDDKKYYPEKIFFRDYRGYYSLMWWGIQREDSSYDFYAAGNHGQYIYVSPDKELIIVRNGISYGKDMDADNINWWPIVFYQFANQFPSEK</sequence>
<reference evidence="2 3" key="1">
    <citation type="journal article" date="2016" name="ISME J.">
        <title>Chasing the elusive Euryarchaeota class WSA2: genomes reveal a uniquely fastidious methyl-reducing methanogen.</title>
        <authorList>
            <person name="Nobu M.K."/>
            <person name="Narihiro T."/>
            <person name="Kuroda K."/>
            <person name="Mei R."/>
            <person name="Liu W.T."/>
        </authorList>
    </citation>
    <scope>NUCLEOTIDE SEQUENCE [LARGE SCALE GENOMIC DNA]</scope>
    <source>
        <strain evidence="2">U1lsi0528_Bin055</strain>
    </source>
</reference>
<name>A0A150IZ53_9EURY</name>
<evidence type="ECO:0000313" key="2">
    <source>
        <dbReference type="EMBL" id="KYC50257.1"/>
    </source>
</evidence>
<dbReference type="Gene3D" id="3.40.710.10">
    <property type="entry name" value="DD-peptidase/beta-lactamase superfamily"/>
    <property type="match status" value="1"/>
</dbReference>
<dbReference type="SUPFAM" id="SSF56601">
    <property type="entry name" value="beta-lactamase/transpeptidase-like"/>
    <property type="match status" value="1"/>
</dbReference>
<dbReference type="AlphaFoldDB" id="A0A150IZ53"/>
<evidence type="ECO:0000313" key="3">
    <source>
        <dbReference type="Proteomes" id="UP000075398"/>
    </source>
</evidence>
<evidence type="ECO:0000259" key="1">
    <source>
        <dbReference type="Pfam" id="PF00144"/>
    </source>
</evidence>
<keyword evidence="2" id="KW-0378">Hydrolase</keyword>
<gene>
    <name evidence="2" type="ORF">AMQ22_01486</name>
</gene>
<protein>
    <submittedName>
        <fullName evidence="2">Beta-lactamase/D-alanine carboxypeptidase</fullName>
    </submittedName>
</protein>
<dbReference type="Pfam" id="PF00144">
    <property type="entry name" value="Beta-lactamase"/>
    <property type="match status" value="1"/>
</dbReference>